<sequence>MKSNYFILAIFHLLFINSSLAFEDEYFNVSFANSSFMIKTNPIDTSLFIYKGNILVLKASNFTIDGYSTLKEIKPSSDGFTIVNKGNSFSGQFEIYISYENNEFVVRKTKSYISYVSDGIFSITKKCQKNTNILLEGASVSDLEPLLFLENDKGFNKYCHIYVDSDYNLSWIEERFKFKEVPISKNLLINLYDLYPIKKENQVHYNNIAYYLSKGGYHKLSIDILEKLTAIVPNRTVAYLNLADSYQELKNHKLAKRNYFIYYNLMRKHNQSNKVPERVYNYLEIENLKDSIVEK</sequence>
<evidence type="ECO:0008006" key="3">
    <source>
        <dbReference type="Google" id="ProtNLM"/>
    </source>
</evidence>
<evidence type="ECO:0000313" key="2">
    <source>
        <dbReference type="Proteomes" id="UP000779070"/>
    </source>
</evidence>
<reference evidence="1 2" key="1">
    <citation type="submission" date="2021-02" db="EMBL/GenBank/DDBJ databases">
        <title>Draft Genome Sequences of 5 Vibrio neptunius Strains Isolated From of Bivalve Hatcheries.</title>
        <authorList>
            <person name="Galvis F."/>
            <person name="Barja J.L."/>
            <person name="Lemos M.L."/>
            <person name="Balado M."/>
        </authorList>
    </citation>
    <scope>NUCLEOTIDE SEQUENCE [LARGE SCALE GENOMIC DNA]</scope>
    <source>
        <strain evidence="1 2">PP-145.98</strain>
    </source>
</reference>
<dbReference type="Gene3D" id="1.25.40.10">
    <property type="entry name" value="Tetratricopeptide repeat domain"/>
    <property type="match status" value="1"/>
</dbReference>
<dbReference type="InterPro" id="IPR011990">
    <property type="entry name" value="TPR-like_helical_dom_sf"/>
</dbReference>
<dbReference type="EMBL" id="JAFHLB010000008">
    <property type="protein sequence ID" value="MBN3577685.1"/>
    <property type="molecule type" value="Genomic_DNA"/>
</dbReference>
<dbReference type="RefSeq" id="WP_206369536.1">
    <property type="nucleotide sequence ID" value="NZ_CAWPTM010000156.1"/>
</dbReference>
<dbReference type="SUPFAM" id="SSF48452">
    <property type="entry name" value="TPR-like"/>
    <property type="match status" value="1"/>
</dbReference>
<accession>A0ABS3A0Z6</accession>
<protein>
    <recommendedName>
        <fullName evidence="3">Tetratricopeptide repeat protein</fullName>
    </recommendedName>
</protein>
<keyword evidence="2" id="KW-1185">Reference proteome</keyword>
<dbReference type="Proteomes" id="UP000779070">
    <property type="component" value="Unassembled WGS sequence"/>
</dbReference>
<comment type="caution">
    <text evidence="1">The sequence shown here is derived from an EMBL/GenBank/DDBJ whole genome shotgun (WGS) entry which is preliminary data.</text>
</comment>
<proteinExistence type="predicted"/>
<organism evidence="1 2">
    <name type="scientific">Vibrio neptunius</name>
    <dbReference type="NCBI Taxonomy" id="170651"/>
    <lineage>
        <taxon>Bacteria</taxon>
        <taxon>Pseudomonadati</taxon>
        <taxon>Pseudomonadota</taxon>
        <taxon>Gammaproteobacteria</taxon>
        <taxon>Vibrionales</taxon>
        <taxon>Vibrionaceae</taxon>
        <taxon>Vibrio</taxon>
    </lineage>
</organism>
<evidence type="ECO:0000313" key="1">
    <source>
        <dbReference type="EMBL" id="MBN3577685.1"/>
    </source>
</evidence>
<name>A0ABS3A0Z6_9VIBR</name>
<gene>
    <name evidence="1" type="ORF">JYA62_08340</name>
</gene>